<evidence type="ECO:0000256" key="1">
    <source>
        <dbReference type="SAM" id="MobiDB-lite"/>
    </source>
</evidence>
<name>A0ABV3G0W3_9NOCA</name>
<feature type="region of interest" description="Disordered" evidence="1">
    <location>
        <begin position="271"/>
        <end position="382"/>
    </location>
</feature>
<dbReference type="EMBL" id="JBFAKC010000014">
    <property type="protein sequence ID" value="MEV0711322.1"/>
    <property type="molecule type" value="Genomic_DNA"/>
</dbReference>
<keyword evidence="2" id="KW-0472">Membrane</keyword>
<feature type="compositionally biased region" description="Low complexity" evidence="1">
    <location>
        <begin position="310"/>
        <end position="319"/>
    </location>
</feature>
<reference evidence="3 4" key="1">
    <citation type="submission" date="2024-06" db="EMBL/GenBank/DDBJ databases">
        <title>The Natural Products Discovery Center: Release of the First 8490 Sequenced Strains for Exploring Actinobacteria Biosynthetic Diversity.</title>
        <authorList>
            <person name="Kalkreuter E."/>
            <person name="Kautsar S.A."/>
            <person name="Yang D."/>
            <person name="Bader C.D."/>
            <person name="Teijaro C.N."/>
            <person name="Fluegel L."/>
            <person name="Davis C.M."/>
            <person name="Simpson J.R."/>
            <person name="Lauterbach L."/>
            <person name="Steele A.D."/>
            <person name="Gui C."/>
            <person name="Meng S."/>
            <person name="Li G."/>
            <person name="Viehrig K."/>
            <person name="Ye F."/>
            <person name="Su P."/>
            <person name="Kiefer A.F."/>
            <person name="Nichols A."/>
            <person name="Cepeda A.J."/>
            <person name="Yan W."/>
            <person name="Fan B."/>
            <person name="Jiang Y."/>
            <person name="Adhikari A."/>
            <person name="Zheng C.-J."/>
            <person name="Schuster L."/>
            <person name="Cowan T.M."/>
            <person name="Smanski M.J."/>
            <person name="Chevrette M.G."/>
            <person name="De Carvalho L.P.S."/>
            <person name="Shen B."/>
        </authorList>
    </citation>
    <scope>NUCLEOTIDE SEQUENCE [LARGE SCALE GENOMIC DNA]</scope>
    <source>
        <strain evidence="3 4">NPDC050403</strain>
    </source>
</reference>
<gene>
    <name evidence="3" type="ORF">AB0I48_27530</name>
</gene>
<dbReference type="RefSeq" id="WP_357787628.1">
    <property type="nucleotide sequence ID" value="NZ_JBFAKC010000014.1"/>
</dbReference>
<keyword evidence="2" id="KW-1133">Transmembrane helix</keyword>
<feature type="compositionally biased region" description="Low complexity" evidence="1">
    <location>
        <begin position="328"/>
        <end position="345"/>
    </location>
</feature>
<proteinExistence type="predicted"/>
<accession>A0ABV3G0W3</accession>
<keyword evidence="2" id="KW-0812">Transmembrane</keyword>
<evidence type="ECO:0000256" key="2">
    <source>
        <dbReference type="SAM" id="Phobius"/>
    </source>
</evidence>
<feature type="transmembrane region" description="Helical" evidence="2">
    <location>
        <begin position="244"/>
        <end position="265"/>
    </location>
</feature>
<sequence>MATGVGLRIAEDECTAAIVTDAGQLDFLVRDSILHMAEDGDTVLGGDAPPGSHSITGFVGAVGNPAGLSVDDGEAYRAEDLFATALFCLINQTTEFLSGPAEFYATHPGEWSPALVQSSREALDYLGLRSVVLVSEADLPAIDTAQPGRSFAYDAARAALTAVLATPAGATPPDPANSENATVKTDVIPAVAAATALPQAYSQAMPAAAPLPTEVLSDTARADTVPPAAPAAPVAAANQRRTPLLIAVAALFGLALGGLGVAVVLRGESAPEPPPVRDAQSDQSTPAAPPPPLSIAQLPTAEPTIVITGTTEPEPTTTAPEPPPPEPVTTTAEPTTTAPSTTSRTTARRSTTRPWFPTPPGWMPTDSDWTPPTFTVEVPPIR</sequence>
<organism evidence="3 4">
    <name type="scientific">Nocardia aurea</name>
    <dbReference type="NCBI Taxonomy" id="2144174"/>
    <lineage>
        <taxon>Bacteria</taxon>
        <taxon>Bacillati</taxon>
        <taxon>Actinomycetota</taxon>
        <taxon>Actinomycetes</taxon>
        <taxon>Mycobacteriales</taxon>
        <taxon>Nocardiaceae</taxon>
        <taxon>Nocardia</taxon>
    </lineage>
</organism>
<comment type="caution">
    <text evidence="3">The sequence shown here is derived from an EMBL/GenBank/DDBJ whole genome shotgun (WGS) entry which is preliminary data.</text>
</comment>
<protein>
    <submittedName>
        <fullName evidence="3">Uncharacterized protein</fullName>
    </submittedName>
</protein>
<evidence type="ECO:0000313" key="3">
    <source>
        <dbReference type="EMBL" id="MEV0711322.1"/>
    </source>
</evidence>
<dbReference type="Proteomes" id="UP001551695">
    <property type="component" value="Unassembled WGS sequence"/>
</dbReference>
<evidence type="ECO:0000313" key="4">
    <source>
        <dbReference type="Proteomes" id="UP001551695"/>
    </source>
</evidence>
<keyword evidence="4" id="KW-1185">Reference proteome</keyword>